<dbReference type="EMBL" id="FPBV01000006">
    <property type="protein sequence ID" value="SFU72746.1"/>
    <property type="molecule type" value="Genomic_DNA"/>
</dbReference>
<dbReference type="STRING" id="392015.SAMN05421543_106241"/>
<sequence length="31" mass="3103">MQKIKAGLIFGAIVLFSIAAQAGVGGNPGSW</sequence>
<reference evidence="2" key="1">
    <citation type="submission" date="2016-10" db="EMBL/GenBank/DDBJ databases">
        <authorList>
            <person name="Varghese N."/>
        </authorList>
    </citation>
    <scope>NUCLEOTIDE SEQUENCE [LARGE SCALE GENOMIC DNA]</scope>
    <source>
        <strain evidence="2">DSM 17980</strain>
    </source>
</reference>
<dbReference type="Proteomes" id="UP000183508">
    <property type="component" value="Unassembled WGS sequence"/>
</dbReference>
<evidence type="ECO:0000313" key="2">
    <source>
        <dbReference type="Proteomes" id="UP000183508"/>
    </source>
</evidence>
<keyword evidence="2" id="KW-1185">Reference proteome</keyword>
<gene>
    <name evidence="1" type="ORF">SAMN05421543_106241</name>
</gene>
<protein>
    <submittedName>
        <fullName evidence="1">Uncharacterized protein</fullName>
    </submittedName>
</protein>
<organism evidence="1 2">
    <name type="scientific">Alicyclobacillus macrosporangiidus</name>
    <dbReference type="NCBI Taxonomy" id="392015"/>
    <lineage>
        <taxon>Bacteria</taxon>
        <taxon>Bacillati</taxon>
        <taxon>Bacillota</taxon>
        <taxon>Bacilli</taxon>
        <taxon>Bacillales</taxon>
        <taxon>Alicyclobacillaceae</taxon>
        <taxon>Alicyclobacillus</taxon>
    </lineage>
</organism>
<dbReference type="AlphaFoldDB" id="A0A1I7IIP5"/>
<proteinExistence type="predicted"/>
<accession>A0A1I7IIP5</accession>
<evidence type="ECO:0000313" key="1">
    <source>
        <dbReference type="EMBL" id="SFU72746.1"/>
    </source>
</evidence>
<name>A0A1I7IIP5_9BACL</name>